<evidence type="ECO:0000256" key="4">
    <source>
        <dbReference type="ARBA" id="ARBA00022692"/>
    </source>
</evidence>
<evidence type="ECO:0008006" key="15">
    <source>
        <dbReference type="Google" id="ProtNLM"/>
    </source>
</evidence>
<keyword evidence="3" id="KW-0813">Transport</keyword>
<feature type="domain" description="CSC1/OSCA1-like 7TM region" evidence="9">
    <location>
        <begin position="432"/>
        <end position="705"/>
    </location>
</feature>
<feature type="transmembrane region" description="Helical" evidence="8">
    <location>
        <begin position="614"/>
        <end position="632"/>
    </location>
</feature>
<feature type="domain" description="CSC1/OSCA1-like cytosolic" evidence="12">
    <location>
        <begin position="227"/>
        <end position="421"/>
    </location>
</feature>
<comment type="subcellular location">
    <subcellularLocation>
        <location evidence="1">Membrane</location>
        <topology evidence="1">Multi-pass membrane protein</topology>
    </subcellularLocation>
</comment>
<feature type="transmembrane region" description="Helical" evidence="8">
    <location>
        <begin position="36"/>
        <end position="58"/>
    </location>
</feature>
<dbReference type="PANTHER" id="PTHR13018:SF26">
    <property type="entry name" value="DOMAIN PROTEIN, PUTATIVE (AFU_ORTHOLOGUE AFUA_5G10920)-RELATED"/>
    <property type="match status" value="1"/>
</dbReference>
<keyword evidence="6 8" id="KW-0472">Membrane</keyword>
<evidence type="ECO:0000259" key="10">
    <source>
        <dbReference type="Pfam" id="PF12621"/>
    </source>
</evidence>
<evidence type="ECO:0000256" key="3">
    <source>
        <dbReference type="ARBA" id="ARBA00022448"/>
    </source>
</evidence>
<evidence type="ECO:0000259" key="12">
    <source>
        <dbReference type="Pfam" id="PF14703"/>
    </source>
</evidence>
<evidence type="ECO:0000313" key="13">
    <source>
        <dbReference type="EMBL" id="KAA8904862.1"/>
    </source>
</evidence>
<dbReference type="Pfam" id="PF13967">
    <property type="entry name" value="RSN1_TM"/>
    <property type="match status" value="1"/>
</dbReference>
<dbReference type="InterPro" id="IPR022257">
    <property type="entry name" value="PHM7_ext"/>
</dbReference>
<reference evidence="13 14" key="1">
    <citation type="submission" date="2019-09" db="EMBL/GenBank/DDBJ databases">
        <title>Draft genome of the ectomycorrhizal ascomycete Sphaerosporella brunnea.</title>
        <authorList>
            <consortium name="DOE Joint Genome Institute"/>
            <person name="Benucci G.M."/>
            <person name="Marozzi G."/>
            <person name="Antonielli L."/>
            <person name="Sanchez S."/>
            <person name="Marco P."/>
            <person name="Wang X."/>
            <person name="Falini L.B."/>
            <person name="Barry K."/>
            <person name="Haridas S."/>
            <person name="Lipzen A."/>
            <person name="Labutti K."/>
            <person name="Grigoriev I.V."/>
            <person name="Murat C."/>
            <person name="Martin F."/>
            <person name="Albertini E."/>
            <person name="Donnini D."/>
            <person name="Bonito G."/>
        </authorList>
    </citation>
    <scope>NUCLEOTIDE SEQUENCE [LARGE SCALE GENOMIC DNA]</scope>
    <source>
        <strain evidence="13 14">Sb_GMNB300</strain>
    </source>
</reference>
<dbReference type="GO" id="GO:0005886">
    <property type="term" value="C:plasma membrane"/>
    <property type="evidence" value="ECO:0007669"/>
    <property type="project" value="TreeGrafter"/>
</dbReference>
<dbReference type="InterPro" id="IPR045122">
    <property type="entry name" value="Csc1-like"/>
</dbReference>
<feature type="transmembrane region" description="Helical" evidence="8">
    <location>
        <begin position="644"/>
        <end position="666"/>
    </location>
</feature>
<dbReference type="Pfam" id="PF14703">
    <property type="entry name" value="PHM7_cyt"/>
    <property type="match status" value="1"/>
</dbReference>
<sequence>MERSMRLFVRDSADSILAAQNNDPNVGSARGTSTDAFLTTLAVNSLIFVVILFLFLFFRRQNRRIYAPLTCVASIESWRKLKYSNKSTKWGIVDTIEGYPGFSKRFGWIWNVWKLPDETVLRTNGLDGYLFLRYIRQSMFICGLGILFTFMLLPVNATGGGGQSGLDLLSFSNLGMSSNKRLYAHVIISYLYFGFVLFIIYRELLFYVAIRQAYMHSDLYSSRLSARVLIITSIPERYRSVEALRAVFGPSVEHVWMNRQNRKLERLVKRRYNVAMMLEEAEVKLIRRLDKQRRRANRRNTPIPTESNEPRTFIQRWLYNGNCVFRWINNSYKRPTRWALGQKVDTITWCRARLETLNREVAQLQELTRTGEAGKMCNSAFVAFTSQFEAQKALRIVIHDLTIQMAPREIGVSPGEVVWENLNVGFWERNVRTLAATAIFAFMTLFWSIPNAFVGTISQLSYLAEKLPFLHFIYDLPGFVVGAITGLLPPLLLSWLLDFVPTILQWLLLISGETNYPSIQLKLQNWYFIFLVIQVFLVTTITSAASAAAAQIIKNPTSVANLLAENLPKASNFYISYMLLQGLSISSGIVLQFFELIFFKVLGLFFDNTPRKRWTRWANLVDPGIGSIFPFYTNFTVIALTYSLIAPTVLLFATPGLGLVYFAYRYNFLFVYSTRVCTKGLAYPRAWQQTLTGVYLCQGCMIGLFALKKQIGPIILQLVLIACTVAFQHSLMANISTLLSHLPDVPAPPRREAGSESCSQPTTDPEKGGPNFAQRTLSSLSKTAKISLSSEHPEPGNVQGVAMRLLRPELYLDHRVLEKLVPKLELQDRLKAPQSSEEYDYAYHHPSVIVEPPVIWVPQDAAGAYAVALKETARVNPIDHAGLVLDPDNGKFVLREDKDLPPDWEAEELWAV</sequence>
<feature type="transmembrane region" description="Helical" evidence="8">
    <location>
        <begin position="469"/>
        <end position="488"/>
    </location>
</feature>
<comment type="caution">
    <text evidence="13">The sequence shown here is derived from an EMBL/GenBank/DDBJ whole genome shotgun (WGS) entry which is preliminary data.</text>
</comment>
<name>A0A5J5EVP1_9PEZI</name>
<dbReference type="InterPro" id="IPR027815">
    <property type="entry name" value="CSC1/OSCA1-like_cyt"/>
</dbReference>
<feature type="transmembrane region" description="Helical" evidence="8">
    <location>
        <begin position="431"/>
        <end position="449"/>
    </location>
</feature>
<evidence type="ECO:0000256" key="7">
    <source>
        <dbReference type="SAM" id="MobiDB-lite"/>
    </source>
</evidence>
<feature type="domain" description="10TM putative phosphate transporter extracellular tail" evidence="10">
    <location>
        <begin position="806"/>
        <end position="893"/>
    </location>
</feature>
<protein>
    <recommendedName>
        <fullName evidence="15">DUF221 domain protein</fullName>
    </recommendedName>
</protein>
<keyword evidence="4 8" id="KW-0812">Transmembrane</keyword>
<organism evidence="13 14">
    <name type="scientific">Sphaerosporella brunnea</name>
    <dbReference type="NCBI Taxonomy" id="1250544"/>
    <lineage>
        <taxon>Eukaryota</taxon>
        <taxon>Fungi</taxon>
        <taxon>Dikarya</taxon>
        <taxon>Ascomycota</taxon>
        <taxon>Pezizomycotina</taxon>
        <taxon>Pezizomycetes</taxon>
        <taxon>Pezizales</taxon>
        <taxon>Pyronemataceae</taxon>
        <taxon>Sphaerosporella</taxon>
    </lineage>
</organism>
<dbReference type="FunCoup" id="A0A5J5EVP1">
    <property type="interactions" value="146"/>
</dbReference>
<dbReference type="Pfam" id="PF12621">
    <property type="entry name" value="PHM7_ext"/>
    <property type="match status" value="1"/>
</dbReference>
<dbReference type="InterPro" id="IPR032880">
    <property type="entry name" value="CSC1/OSCA1-like_N"/>
</dbReference>
<feature type="transmembrane region" description="Helical" evidence="8">
    <location>
        <begin position="182"/>
        <end position="201"/>
    </location>
</feature>
<evidence type="ECO:0000256" key="6">
    <source>
        <dbReference type="ARBA" id="ARBA00023136"/>
    </source>
</evidence>
<dbReference type="EMBL" id="VXIS01000103">
    <property type="protein sequence ID" value="KAA8904862.1"/>
    <property type="molecule type" value="Genomic_DNA"/>
</dbReference>
<dbReference type="GO" id="GO:0005227">
    <property type="term" value="F:calcium-activated cation channel activity"/>
    <property type="evidence" value="ECO:0007669"/>
    <property type="project" value="InterPro"/>
</dbReference>
<evidence type="ECO:0000256" key="1">
    <source>
        <dbReference type="ARBA" id="ARBA00004141"/>
    </source>
</evidence>
<feature type="transmembrane region" description="Helical" evidence="8">
    <location>
        <begin position="139"/>
        <end position="162"/>
    </location>
</feature>
<feature type="region of interest" description="Disordered" evidence="7">
    <location>
        <begin position="746"/>
        <end position="774"/>
    </location>
</feature>
<feature type="transmembrane region" description="Helical" evidence="8">
    <location>
        <begin position="526"/>
        <end position="553"/>
    </location>
</feature>
<dbReference type="PANTHER" id="PTHR13018">
    <property type="entry name" value="PROBABLE MEMBRANE PROTEIN DUF221-RELATED"/>
    <property type="match status" value="1"/>
</dbReference>
<feature type="transmembrane region" description="Helical" evidence="8">
    <location>
        <begin position="714"/>
        <end position="732"/>
    </location>
</feature>
<keyword evidence="5 8" id="KW-1133">Transmembrane helix</keyword>
<accession>A0A5J5EVP1</accession>
<evidence type="ECO:0000259" key="9">
    <source>
        <dbReference type="Pfam" id="PF02714"/>
    </source>
</evidence>
<dbReference type="Pfam" id="PF02714">
    <property type="entry name" value="RSN1_7TM"/>
    <property type="match status" value="1"/>
</dbReference>
<evidence type="ECO:0000256" key="5">
    <source>
        <dbReference type="ARBA" id="ARBA00022989"/>
    </source>
</evidence>
<feature type="transmembrane region" description="Helical" evidence="8">
    <location>
        <begin position="574"/>
        <end position="594"/>
    </location>
</feature>
<evidence type="ECO:0000259" key="11">
    <source>
        <dbReference type="Pfam" id="PF13967"/>
    </source>
</evidence>
<evidence type="ECO:0000256" key="2">
    <source>
        <dbReference type="ARBA" id="ARBA00007779"/>
    </source>
</evidence>
<dbReference type="OrthoDB" id="1076608at2759"/>
<dbReference type="InParanoid" id="A0A5J5EVP1"/>
<dbReference type="InterPro" id="IPR003864">
    <property type="entry name" value="CSC1/OSCA1-like_7TM"/>
</dbReference>
<evidence type="ECO:0000313" key="14">
    <source>
        <dbReference type="Proteomes" id="UP000326924"/>
    </source>
</evidence>
<dbReference type="AlphaFoldDB" id="A0A5J5EVP1"/>
<gene>
    <name evidence="13" type="ORF">FN846DRAFT_907594</name>
</gene>
<comment type="similarity">
    <text evidence="2">Belongs to the CSC1 (TC 1.A.17) family.</text>
</comment>
<evidence type="ECO:0000256" key="8">
    <source>
        <dbReference type="SAM" id="Phobius"/>
    </source>
</evidence>
<proteinExistence type="inferred from homology"/>
<dbReference type="Proteomes" id="UP000326924">
    <property type="component" value="Unassembled WGS sequence"/>
</dbReference>
<feature type="domain" description="CSC1/OSCA1-like N-terminal transmembrane" evidence="11">
    <location>
        <begin position="36"/>
        <end position="203"/>
    </location>
</feature>
<keyword evidence="14" id="KW-1185">Reference proteome</keyword>